<feature type="region of interest" description="Disordered" evidence="1">
    <location>
        <begin position="60"/>
        <end position="81"/>
    </location>
</feature>
<dbReference type="VEuPathDB" id="VectorBase:ASIC007454"/>
<dbReference type="Proteomes" id="UP000030765">
    <property type="component" value="Unassembled WGS sequence"/>
</dbReference>
<proteinExistence type="predicted"/>
<feature type="compositionally biased region" description="Gly residues" evidence="1">
    <location>
        <begin position="72"/>
        <end position="81"/>
    </location>
</feature>
<gene>
    <name evidence="2" type="ORF">ZHAS_00007454</name>
</gene>
<evidence type="ECO:0000256" key="1">
    <source>
        <dbReference type="SAM" id="MobiDB-lite"/>
    </source>
</evidence>
<dbReference type="AlphaFoldDB" id="A0A084VP65"/>
<dbReference type="EnsemblMetazoa" id="ASIC007454-RA">
    <property type="protein sequence ID" value="ASIC007454-PA"/>
    <property type="gene ID" value="ASIC007454"/>
</dbReference>
<evidence type="ECO:0000313" key="2">
    <source>
        <dbReference type="EMBL" id="KFB39759.1"/>
    </source>
</evidence>
<evidence type="ECO:0000313" key="4">
    <source>
        <dbReference type="Proteomes" id="UP000030765"/>
    </source>
</evidence>
<reference evidence="3" key="2">
    <citation type="submission" date="2020-05" db="UniProtKB">
        <authorList>
            <consortium name="EnsemblMetazoa"/>
        </authorList>
    </citation>
    <scope>IDENTIFICATION</scope>
</reference>
<keyword evidence="4" id="KW-1185">Reference proteome</keyword>
<name>A0A084VP65_ANOSI</name>
<dbReference type="EMBL" id="KE524999">
    <property type="protein sequence ID" value="KFB39759.1"/>
    <property type="molecule type" value="Genomic_DNA"/>
</dbReference>
<dbReference type="EMBL" id="ATLV01014980">
    <property type="status" value="NOT_ANNOTATED_CDS"/>
    <property type="molecule type" value="Genomic_DNA"/>
</dbReference>
<evidence type="ECO:0000313" key="3">
    <source>
        <dbReference type="EnsemblMetazoa" id="ASIC007454-PA"/>
    </source>
</evidence>
<organism evidence="2">
    <name type="scientific">Anopheles sinensis</name>
    <name type="common">Mosquito</name>
    <dbReference type="NCBI Taxonomy" id="74873"/>
    <lineage>
        <taxon>Eukaryota</taxon>
        <taxon>Metazoa</taxon>
        <taxon>Ecdysozoa</taxon>
        <taxon>Arthropoda</taxon>
        <taxon>Hexapoda</taxon>
        <taxon>Insecta</taxon>
        <taxon>Pterygota</taxon>
        <taxon>Neoptera</taxon>
        <taxon>Endopterygota</taxon>
        <taxon>Diptera</taxon>
        <taxon>Nematocera</taxon>
        <taxon>Culicoidea</taxon>
        <taxon>Culicidae</taxon>
        <taxon>Anophelinae</taxon>
        <taxon>Anopheles</taxon>
    </lineage>
</organism>
<protein>
    <submittedName>
        <fullName evidence="2 3">Uncharacterized protein</fullName>
    </submittedName>
</protein>
<reference evidence="2 4" key="1">
    <citation type="journal article" date="2014" name="BMC Genomics">
        <title>Genome sequence of Anopheles sinensis provides insight into genetics basis of mosquito competence for malaria parasites.</title>
        <authorList>
            <person name="Zhou D."/>
            <person name="Zhang D."/>
            <person name="Ding G."/>
            <person name="Shi L."/>
            <person name="Hou Q."/>
            <person name="Ye Y."/>
            <person name="Xu Y."/>
            <person name="Zhou H."/>
            <person name="Xiong C."/>
            <person name="Li S."/>
            <person name="Yu J."/>
            <person name="Hong S."/>
            <person name="Yu X."/>
            <person name="Zou P."/>
            <person name="Chen C."/>
            <person name="Chang X."/>
            <person name="Wang W."/>
            <person name="Lv Y."/>
            <person name="Sun Y."/>
            <person name="Ma L."/>
            <person name="Shen B."/>
            <person name="Zhu C."/>
        </authorList>
    </citation>
    <scope>NUCLEOTIDE SEQUENCE [LARGE SCALE GENOMIC DNA]</scope>
</reference>
<sequence length="81" mass="9152">MKQYVELETMARMEGKSVQFENALSGEETRHQFRSLTSGMGSPHRHMFSARFSLRNETDVLRMPNSSSSAGQGQGGKWKKT</sequence>
<accession>A0A084VP65</accession>